<proteinExistence type="predicted"/>
<evidence type="ECO:0000313" key="2">
    <source>
        <dbReference type="Proteomes" id="UP001207468"/>
    </source>
</evidence>
<reference evidence="1" key="1">
    <citation type="submission" date="2021-03" db="EMBL/GenBank/DDBJ databases">
        <title>Evolutionary priming and transition to the ectomycorrhizal habit in an iconic lineage of mushroom-forming fungi: is preadaptation a requirement?</title>
        <authorList>
            <consortium name="DOE Joint Genome Institute"/>
            <person name="Looney B.P."/>
            <person name="Miyauchi S."/>
            <person name="Morin E."/>
            <person name="Drula E."/>
            <person name="Courty P.E."/>
            <person name="Chicoki N."/>
            <person name="Fauchery L."/>
            <person name="Kohler A."/>
            <person name="Kuo A."/>
            <person name="LaButti K."/>
            <person name="Pangilinan J."/>
            <person name="Lipzen A."/>
            <person name="Riley R."/>
            <person name="Andreopoulos W."/>
            <person name="He G."/>
            <person name="Johnson J."/>
            <person name="Barry K.W."/>
            <person name="Grigoriev I.V."/>
            <person name="Nagy L."/>
            <person name="Hibbett D."/>
            <person name="Henrissat B."/>
            <person name="Matheny P.B."/>
            <person name="Labbe J."/>
            <person name="Martin A.F."/>
        </authorList>
    </citation>
    <scope>NUCLEOTIDE SEQUENCE</scope>
    <source>
        <strain evidence="1">BPL698</strain>
    </source>
</reference>
<protein>
    <submittedName>
        <fullName evidence="1">Uncharacterized protein</fullName>
    </submittedName>
</protein>
<sequence>MWCGISSIAALFLSSAVRALPQGDLGDLLPVGAKPEFDEPGPVTVQTIHQQEQASTIFRVEHTTFSLPQLTRHAEPLTAAVTGVSSPHSQPMTTQMPTSQLPTPASEGGNTYTGVIITSTSQNATFPTSYPSSPPTDFELSQGHGVDWRVIGIAVIAVSVVGTMILVIVFFDQWWGFLCDLCGRRRKWMGKGKEEFVPDWERASWEFKIEDDNMPAYPSFGSPPVPQVQAQFPKVDMVHRPDKTVSPGCLGVPPMCAIKDNGEVFGTQGVIYGPARRCPKQFSPGDVVNEATAYKCHSPLSRSVTLKSTTTEDAYDGLAA</sequence>
<name>A0ACC0UMF2_9AGAM</name>
<comment type="caution">
    <text evidence="1">The sequence shown here is derived from an EMBL/GenBank/DDBJ whole genome shotgun (WGS) entry which is preliminary data.</text>
</comment>
<accession>A0ACC0UMF2</accession>
<gene>
    <name evidence="1" type="ORF">F5148DRAFT_1160550</name>
</gene>
<keyword evidence="2" id="KW-1185">Reference proteome</keyword>
<dbReference type="Proteomes" id="UP001207468">
    <property type="component" value="Unassembled WGS sequence"/>
</dbReference>
<organism evidence="1 2">
    <name type="scientific">Russula earlei</name>
    <dbReference type="NCBI Taxonomy" id="71964"/>
    <lineage>
        <taxon>Eukaryota</taxon>
        <taxon>Fungi</taxon>
        <taxon>Dikarya</taxon>
        <taxon>Basidiomycota</taxon>
        <taxon>Agaricomycotina</taxon>
        <taxon>Agaricomycetes</taxon>
        <taxon>Russulales</taxon>
        <taxon>Russulaceae</taxon>
        <taxon>Russula</taxon>
    </lineage>
</organism>
<dbReference type="EMBL" id="JAGFNK010000005">
    <property type="protein sequence ID" value="KAI9512885.1"/>
    <property type="molecule type" value="Genomic_DNA"/>
</dbReference>
<evidence type="ECO:0000313" key="1">
    <source>
        <dbReference type="EMBL" id="KAI9512885.1"/>
    </source>
</evidence>